<dbReference type="Proteomes" id="UP001175226">
    <property type="component" value="Unassembled WGS sequence"/>
</dbReference>
<protein>
    <submittedName>
        <fullName evidence="1">Uncharacterized protein</fullName>
    </submittedName>
</protein>
<comment type="caution">
    <text evidence="1">The sequence shown here is derived from an EMBL/GenBank/DDBJ whole genome shotgun (WGS) entry which is preliminary data.</text>
</comment>
<evidence type="ECO:0000313" key="1">
    <source>
        <dbReference type="EMBL" id="KAK0429692.1"/>
    </source>
</evidence>
<proteinExistence type="predicted"/>
<reference evidence="1" key="1">
    <citation type="submission" date="2023-06" db="EMBL/GenBank/DDBJ databases">
        <authorList>
            <consortium name="Lawrence Berkeley National Laboratory"/>
            <person name="Ahrendt S."/>
            <person name="Sahu N."/>
            <person name="Indic B."/>
            <person name="Wong-Bajracharya J."/>
            <person name="Merenyi Z."/>
            <person name="Ke H.-M."/>
            <person name="Monk M."/>
            <person name="Kocsube S."/>
            <person name="Drula E."/>
            <person name="Lipzen A."/>
            <person name="Balint B."/>
            <person name="Henrissat B."/>
            <person name="Andreopoulos B."/>
            <person name="Martin F.M."/>
            <person name="Harder C.B."/>
            <person name="Rigling D."/>
            <person name="Ford K.L."/>
            <person name="Foster G.D."/>
            <person name="Pangilinan J."/>
            <person name="Papanicolaou A."/>
            <person name="Barry K."/>
            <person name="LaButti K."/>
            <person name="Viragh M."/>
            <person name="Koriabine M."/>
            <person name="Yan M."/>
            <person name="Riley R."/>
            <person name="Champramary S."/>
            <person name="Plett K.L."/>
            <person name="Tsai I.J."/>
            <person name="Slot J."/>
            <person name="Sipos G."/>
            <person name="Plett J."/>
            <person name="Nagy L.G."/>
            <person name="Grigoriev I.V."/>
        </authorList>
    </citation>
    <scope>NUCLEOTIDE SEQUENCE</scope>
    <source>
        <strain evidence="1">FPL87.14</strain>
    </source>
</reference>
<dbReference type="EMBL" id="JAUEPT010000219">
    <property type="protein sequence ID" value="KAK0429692.1"/>
    <property type="molecule type" value="Genomic_DNA"/>
</dbReference>
<sequence>MTPFFKDVTYRKPESCKSKVCSAATQTSLPSYHALQLLMIVLAFKLDLPHCIGPQAALNMLQQYNVDLIEVHIANDVREQKMRRSFDWLLKAYCLKSLINRFDGPAWTMLLFLLPPPRLFVLLGLQNNDMFWMLAEAMNSSNAYLWSTISSDVALNISGHHRVGFESRQVGDFGCVLTVIEEKQLPLMGFGGPTYWSKNGLSWEEKFCLGSDDHLCFLRGFASFESRDRHQFPFRNWSLTLASSTMTTMLSSTRFPFTVLRITAPGQGRLARSSQSVPVHCAGLVFILITKAKIPKHQQAAIEEFLFKIWWACHQAASDDDGRLSPRYGREGDWLATGAFGESPRDADDFVRVLGEKSSADVNLLCSMLHVIFQLAYLGYILVRVCPGAERRFSGSGGDNVNAYVII</sequence>
<gene>
    <name evidence="1" type="ORF">EV421DRAFT_1745201</name>
</gene>
<keyword evidence="2" id="KW-1185">Reference proteome</keyword>
<accession>A0AA39MD03</accession>
<dbReference type="AlphaFoldDB" id="A0AA39MD03"/>
<organism evidence="1 2">
    <name type="scientific">Armillaria borealis</name>
    <dbReference type="NCBI Taxonomy" id="47425"/>
    <lineage>
        <taxon>Eukaryota</taxon>
        <taxon>Fungi</taxon>
        <taxon>Dikarya</taxon>
        <taxon>Basidiomycota</taxon>
        <taxon>Agaricomycotina</taxon>
        <taxon>Agaricomycetes</taxon>
        <taxon>Agaricomycetidae</taxon>
        <taxon>Agaricales</taxon>
        <taxon>Marasmiineae</taxon>
        <taxon>Physalacriaceae</taxon>
        <taxon>Armillaria</taxon>
    </lineage>
</organism>
<name>A0AA39MD03_9AGAR</name>
<evidence type="ECO:0000313" key="2">
    <source>
        <dbReference type="Proteomes" id="UP001175226"/>
    </source>
</evidence>